<evidence type="ECO:0000259" key="7">
    <source>
        <dbReference type="Pfam" id="PF02826"/>
    </source>
</evidence>
<evidence type="ECO:0000256" key="3">
    <source>
        <dbReference type="ARBA" id="ARBA00023002"/>
    </source>
</evidence>
<proteinExistence type="inferred from homology"/>
<dbReference type="AlphaFoldDB" id="A0A1Q8RSS3"/>
<evidence type="ECO:0000256" key="2">
    <source>
        <dbReference type="ARBA" id="ARBA00022605"/>
    </source>
</evidence>
<gene>
    <name evidence="8" type="ORF">CCHL11_09279</name>
</gene>
<dbReference type="GO" id="GO:0051287">
    <property type="term" value="F:NAD binding"/>
    <property type="evidence" value="ECO:0007669"/>
    <property type="project" value="InterPro"/>
</dbReference>
<evidence type="ECO:0000259" key="6">
    <source>
        <dbReference type="Pfam" id="PF00389"/>
    </source>
</evidence>
<feature type="domain" description="D-isomer specific 2-hydroxyacid dehydrogenase NAD-binding" evidence="7">
    <location>
        <begin position="123"/>
        <end position="303"/>
    </location>
</feature>
<evidence type="ECO:0000313" key="8">
    <source>
        <dbReference type="EMBL" id="OLN87362.1"/>
    </source>
</evidence>
<dbReference type="PANTHER" id="PTHR42789:SF1">
    <property type="entry name" value="D-ISOMER SPECIFIC 2-HYDROXYACID DEHYDROGENASE FAMILY PROTEIN (AFU_ORTHOLOGUE AFUA_6G10090)"/>
    <property type="match status" value="1"/>
</dbReference>
<dbReference type="PROSITE" id="PS00671">
    <property type="entry name" value="D_2_HYDROXYACID_DH_3"/>
    <property type="match status" value="1"/>
</dbReference>
<accession>A0A1Q8RSS3</accession>
<reference evidence="8 9" key="1">
    <citation type="submission" date="2016-11" db="EMBL/GenBank/DDBJ databases">
        <title>Draft Genome Assembly of Colletotrichum chlorophyti a pathogen of herbaceous plants.</title>
        <authorList>
            <person name="Gan P."/>
            <person name="Narusaka M."/>
            <person name="Tsushima A."/>
            <person name="Narusaka Y."/>
            <person name="Takano Y."/>
            <person name="Shirasu K."/>
        </authorList>
    </citation>
    <scope>NUCLEOTIDE SEQUENCE [LARGE SCALE GENOMIC DNA]</scope>
    <source>
        <strain evidence="8 9">NTL11</strain>
    </source>
</reference>
<evidence type="ECO:0000256" key="1">
    <source>
        <dbReference type="ARBA" id="ARBA00005854"/>
    </source>
</evidence>
<dbReference type="SUPFAM" id="SSF52283">
    <property type="entry name" value="Formate/glycerate dehydrogenase catalytic domain-like"/>
    <property type="match status" value="1"/>
</dbReference>
<dbReference type="Proteomes" id="UP000186583">
    <property type="component" value="Unassembled WGS sequence"/>
</dbReference>
<keyword evidence="2" id="KW-0028">Amino-acid biosynthesis</keyword>
<feature type="domain" description="D-isomer specific 2-hydroxyacid dehydrogenase catalytic" evidence="6">
    <location>
        <begin position="28"/>
        <end position="328"/>
    </location>
</feature>
<dbReference type="InterPro" id="IPR006140">
    <property type="entry name" value="D-isomer_DH_NAD-bd"/>
</dbReference>
<sequence>MAPSIIDSPKEASTEPFVNNSKKPAMYLLENFPEESIKYRQTLFHTVLPTDPEITNWHNNADAILVREKTITAEDILSARRLRAIGKQGTGIDIIDKDAADARRIAICNTPGVNAQSVAELVLALTMAVARQLGSISVGQAAGKEVRKEHCMGITLSGKAIGILGMGAIGTAVAEIFRGAFGDRVWAYDPFAPVDAWSNIEHTRVQRFEEMLPHVDVLTLHILLNSETKGLIGLKHMMAMRPGAILINVARGGIVDETALTAVPKEGRIFGAGLDCHEEEPPTAQKYEELWDTGRVVSTPHIGATTKETVIRTATSAMDNVWRHLSSTSTTVNSSTCYT</sequence>
<dbReference type="FunFam" id="3.40.50.720:FF:000203">
    <property type="entry name" value="D-3-phosphoglycerate dehydrogenase (SerA)"/>
    <property type="match status" value="1"/>
</dbReference>
<evidence type="ECO:0000256" key="4">
    <source>
        <dbReference type="ARBA" id="ARBA00023027"/>
    </source>
</evidence>
<dbReference type="EMBL" id="MPGH01000100">
    <property type="protein sequence ID" value="OLN87362.1"/>
    <property type="molecule type" value="Genomic_DNA"/>
</dbReference>
<comment type="similarity">
    <text evidence="1 5">Belongs to the D-isomer specific 2-hydroxyacid dehydrogenase family.</text>
</comment>
<keyword evidence="3 5" id="KW-0560">Oxidoreductase</keyword>
<dbReference type="InterPro" id="IPR036291">
    <property type="entry name" value="NAD(P)-bd_dom_sf"/>
</dbReference>
<evidence type="ECO:0000313" key="9">
    <source>
        <dbReference type="Proteomes" id="UP000186583"/>
    </source>
</evidence>
<dbReference type="Pfam" id="PF02826">
    <property type="entry name" value="2-Hacid_dh_C"/>
    <property type="match status" value="1"/>
</dbReference>
<dbReference type="Gene3D" id="3.40.50.720">
    <property type="entry name" value="NAD(P)-binding Rossmann-like Domain"/>
    <property type="match status" value="2"/>
</dbReference>
<dbReference type="OrthoDB" id="298012at2759"/>
<dbReference type="InterPro" id="IPR050857">
    <property type="entry name" value="D-2-hydroxyacid_DH"/>
</dbReference>
<organism evidence="8 9">
    <name type="scientific">Colletotrichum chlorophyti</name>
    <dbReference type="NCBI Taxonomy" id="708187"/>
    <lineage>
        <taxon>Eukaryota</taxon>
        <taxon>Fungi</taxon>
        <taxon>Dikarya</taxon>
        <taxon>Ascomycota</taxon>
        <taxon>Pezizomycotina</taxon>
        <taxon>Sordariomycetes</taxon>
        <taxon>Hypocreomycetidae</taxon>
        <taxon>Glomerellales</taxon>
        <taxon>Glomerellaceae</taxon>
        <taxon>Colletotrichum</taxon>
    </lineage>
</organism>
<dbReference type="InterPro" id="IPR029753">
    <property type="entry name" value="D-isomer_DH_CS"/>
</dbReference>
<dbReference type="Pfam" id="PF00389">
    <property type="entry name" value="2-Hacid_dh"/>
    <property type="match status" value="1"/>
</dbReference>
<dbReference type="STRING" id="708187.A0A1Q8RSS3"/>
<keyword evidence="4" id="KW-0520">NAD</keyword>
<keyword evidence="9" id="KW-1185">Reference proteome</keyword>
<dbReference type="PROSITE" id="PS00065">
    <property type="entry name" value="D_2_HYDROXYACID_DH_1"/>
    <property type="match status" value="1"/>
</dbReference>
<evidence type="ECO:0000256" key="5">
    <source>
        <dbReference type="RuleBase" id="RU003719"/>
    </source>
</evidence>
<comment type="caution">
    <text evidence="8">The sequence shown here is derived from an EMBL/GenBank/DDBJ whole genome shotgun (WGS) entry which is preliminary data.</text>
</comment>
<protein>
    <submittedName>
        <fullName evidence="8">D-3-phosphoglycerate dehydrogenase 3</fullName>
    </submittedName>
</protein>
<dbReference type="SUPFAM" id="SSF51735">
    <property type="entry name" value="NAD(P)-binding Rossmann-fold domains"/>
    <property type="match status" value="1"/>
</dbReference>
<name>A0A1Q8RSS3_9PEZI</name>
<dbReference type="InterPro" id="IPR029752">
    <property type="entry name" value="D-isomer_DH_CS1"/>
</dbReference>
<dbReference type="GO" id="GO:0016616">
    <property type="term" value="F:oxidoreductase activity, acting on the CH-OH group of donors, NAD or NADP as acceptor"/>
    <property type="evidence" value="ECO:0007669"/>
    <property type="project" value="InterPro"/>
</dbReference>
<dbReference type="PANTHER" id="PTHR42789">
    <property type="entry name" value="D-ISOMER SPECIFIC 2-HYDROXYACID DEHYDROGENASE FAMILY PROTEIN (AFU_ORTHOLOGUE AFUA_6G10090)"/>
    <property type="match status" value="1"/>
</dbReference>
<dbReference type="GO" id="GO:0008652">
    <property type="term" value="P:amino acid biosynthetic process"/>
    <property type="evidence" value="ECO:0007669"/>
    <property type="project" value="UniProtKB-KW"/>
</dbReference>
<dbReference type="InterPro" id="IPR006139">
    <property type="entry name" value="D-isomer_2_OHA_DH_cat_dom"/>
</dbReference>